<reference evidence="5 6" key="2">
    <citation type="journal article" date="2023" name="ChemBioChem">
        <title>Acyltransferase Domain Exchange between Two Independent Type I Polyketide Synthases in the Same Producer Strain of Macrolide Antibiotics.</title>
        <authorList>
            <person name="Kudo F."/>
            <person name="Kishikawa K."/>
            <person name="Tsuboi K."/>
            <person name="Kido T."/>
            <person name="Usui T."/>
            <person name="Hashimoto J."/>
            <person name="Shin-Ya K."/>
            <person name="Miyanaga A."/>
            <person name="Eguchi T."/>
        </authorList>
    </citation>
    <scope>NUCLEOTIDE SEQUENCE [LARGE SCALE GENOMIC DNA]</scope>
    <source>
        <strain evidence="5 6">A-8890</strain>
    </source>
</reference>
<organism evidence="5 6">
    <name type="scientific">Streptomyces graminofaciens</name>
    <dbReference type="NCBI Taxonomy" id="68212"/>
    <lineage>
        <taxon>Bacteria</taxon>
        <taxon>Bacillati</taxon>
        <taxon>Actinomycetota</taxon>
        <taxon>Actinomycetes</taxon>
        <taxon>Kitasatosporales</taxon>
        <taxon>Streptomycetaceae</taxon>
        <taxon>Streptomyces</taxon>
    </lineage>
</organism>
<evidence type="ECO:0000256" key="1">
    <source>
        <dbReference type="ARBA" id="ARBA00023015"/>
    </source>
</evidence>
<evidence type="ECO:0000313" key="5">
    <source>
        <dbReference type="EMBL" id="BBC31259.1"/>
    </source>
</evidence>
<evidence type="ECO:0000259" key="4">
    <source>
        <dbReference type="PROSITE" id="PS50043"/>
    </source>
</evidence>
<name>A0ABN5VDH8_9ACTN</name>
<dbReference type="EMBL" id="AP018448">
    <property type="protein sequence ID" value="BBC31259.1"/>
    <property type="molecule type" value="Genomic_DNA"/>
</dbReference>
<dbReference type="Gene3D" id="1.25.40.10">
    <property type="entry name" value="Tetratricopeptide repeat domain"/>
    <property type="match status" value="1"/>
</dbReference>
<gene>
    <name evidence="5" type="ORF">SGFS_025530</name>
</gene>
<reference evidence="5 6" key="1">
    <citation type="journal article" date="2010" name="ChemBioChem">
        <title>Cloning and characterization of the biosynthetic gene cluster of 16-membered macrolide antibiotic FD-891: involvement of a dual functional cytochrome P450 monooxygenase catalyzing epoxidation and hydroxylation.</title>
        <authorList>
            <person name="Kudo F."/>
            <person name="Motegi A."/>
            <person name="Mizoue K."/>
            <person name="Eguchi T."/>
        </authorList>
    </citation>
    <scope>NUCLEOTIDE SEQUENCE [LARGE SCALE GENOMIC DNA]</scope>
    <source>
        <strain evidence="5 6">A-8890</strain>
    </source>
</reference>
<dbReference type="Gene3D" id="1.10.10.10">
    <property type="entry name" value="Winged helix-like DNA-binding domain superfamily/Winged helix DNA-binding domain"/>
    <property type="match status" value="1"/>
</dbReference>
<dbReference type="InterPro" id="IPR000792">
    <property type="entry name" value="Tscrpt_reg_LuxR_C"/>
</dbReference>
<protein>
    <recommendedName>
        <fullName evidence="4">HTH luxR-type domain-containing protein</fullName>
    </recommendedName>
</protein>
<dbReference type="Pfam" id="PF00196">
    <property type="entry name" value="GerE"/>
    <property type="match status" value="1"/>
</dbReference>
<dbReference type="PROSITE" id="PS50043">
    <property type="entry name" value="HTH_LUXR_2"/>
    <property type="match status" value="1"/>
</dbReference>
<dbReference type="SUPFAM" id="SSF46894">
    <property type="entry name" value="C-terminal effector domain of the bipartite response regulators"/>
    <property type="match status" value="1"/>
</dbReference>
<dbReference type="InterPro" id="IPR016032">
    <property type="entry name" value="Sig_transdc_resp-reg_C-effctor"/>
</dbReference>
<proteinExistence type="predicted"/>
<dbReference type="InterPro" id="IPR036388">
    <property type="entry name" value="WH-like_DNA-bd_sf"/>
</dbReference>
<keyword evidence="6" id="KW-1185">Reference proteome</keyword>
<evidence type="ECO:0000256" key="2">
    <source>
        <dbReference type="ARBA" id="ARBA00023125"/>
    </source>
</evidence>
<accession>A0ABN5VDH8</accession>
<dbReference type="PANTHER" id="PTHR44688:SF16">
    <property type="entry name" value="DNA-BINDING TRANSCRIPTIONAL ACTIVATOR DEVR_DOSR"/>
    <property type="match status" value="1"/>
</dbReference>
<sequence>MLFIPTSPRILENIHTELIDPGCRTGALVGRSRESWLSGDMGNAVAGIEKARRTECSVHCECRIMVTAWDVELSIRLRDLSRARRMLDTLAVAESKQATAVRHRTVPSLLRAHLALTSGDVEAATALAEAALEAAEESGARLWHPIGHALLALAALRRVNISAAMGYVTQLGEDALLGRSLYIPGQCAWVTALVYRAKDDISGALRLVAELVDLGPVSRELLLSQPGAAPWLARLALGAGETGLAQRALRSATSLAARNPRFPTVAASALHTRGLVENSLDYLLHAAETHRDPWARASALEDAGTFLSADRARHDRATEAYDRAAAGYLASGSTYDYRRTQSKIRDLGKAALPSLHGTQHQSAFTQLTRGEHEVAKLVAEGMTNIQVARVLSLSRHTVAFHLRKVFRKLDVSSRVELAHMWGTRTG</sequence>
<dbReference type="PANTHER" id="PTHR44688">
    <property type="entry name" value="DNA-BINDING TRANSCRIPTIONAL ACTIVATOR DEVR_DOSR"/>
    <property type="match status" value="1"/>
</dbReference>
<dbReference type="InterPro" id="IPR011990">
    <property type="entry name" value="TPR-like_helical_dom_sf"/>
</dbReference>
<keyword evidence="3" id="KW-0804">Transcription</keyword>
<keyword evidence="2" id="KW-0238">DNA-binding</keyword>
<dbReference type="CDD" id="cd06170">
    <property type="entry name" value="LuxR_C_like"/>
    <property type="match status" value="1"/>
</dbReference>
<keyword evidence="1" id="KW-0805">Transcription regulation</keyword>
<feature type="domain" description="HTH luxR-type" evidence="4">
    <location>
        <begin position="360"/>
        <end position="425"/>
    </location>
</feature>
<dbReference type="SMART" id="SM00421">
    <property type="entry name" value="HTH_LUXR"/>
    <property type="match status" value="1"/>
</dbReference>
<evidence type="ECO:0000256" key="3">
    <source>
        <dbReference type="ARBA" id="ARBA00023163"/>
    </source>
</evidence>
<dbReference type="PRINTS" id="PR00038">
    <property type="entry name" value="HTHLUXR"/>
</dbReference>
<dbReference type="Proteomes" id="UP001321542">
    <property type="component" value="Chromosome"/>
</dbReference>
<evidence type="ECO:0000313" key="6">
    <source>
        <dbReference type="Proteomes" id="UP001321542"/>
    </source>
</evidence>